<dbReference type="PROSITE" id="PS01125">
    <property type="entry name" value="ROK"/>
    <property type="match status" value="1"/>
</dbReference>
<dbReference type="EMBL" id="NIHM01000007">
    <property type="protein sequence ID" value="PLT55838.1"/>
    <property type="molecule type" value="Genomic_DNA"/>
</dbReference>
<sequence>MSETKVGKEKLYLGIDIGGTAVKLGSVTETGQVVETESYQVDFDGYETPILQTVVESCNKFFYKYKRKTGEYQAIGVSATGTINIRTGVVDGSAGHIRNWEKSCIKDVLQSKFGIPVQVLNDANAAALGEAWIGAAKGKKDVVVVTIGTGVGGGILVNGQILLGVNGFAGELGHMPIQNHGEACTCGNKGCLERYGSMTALIQRIKASVKAGNMKSLLPKEINGESIFSLAEEGNAQVLEILDQWMDDLAAGIIGLVHIFNPEQVLIGGGVSRQEKLFVEPLRKKVVDHIMPHFLQNFELRAAKLGNHAGMIGAVYYCKQQY</sequence>
<dbReference type="PANTHER" id="PTHR18964">
    <property type="entry name" value="ROK (REPRESSOR, ORF, KINASE) FAMILY"/>
    <property type="match status" value="1"/>
</dbReference>
<gene>
    <name evidence="2" type="ORF">CDL18_06565</name>
</gene>
<proteinExistence type="inferred from homology"/>
<dbReference type="PANTHER" id="PTHR18964:SF165">
    <property type="entry name" value="BETA-GLUCOSIDE KINASE"/>
    <property type="match status" value="1"/>
</dbReference>
<keyword evidence="2" id="KW-0418">Kinase</keyword>
<dbReference type="Proteomes" id="UP000234849">
    <property type="component" value="Unassembled WGS sequence"/>
</dbReference>
<comment type="similarity">
    <text evidence="1">Belongs to the ROK (NagC/XylR) family.</text>
</comment>
<evidence type="ECO:0000313" key="3">
    <source>
        <dbReference type="Proteomes" id="UP000234849"/>
    </source>
</evidence>
<dbReference type="AlphaFoldDB" id="A0A2N5NJ08"/>
<dbReference type="Pfam" id="PF00480">
    <property type="entry name" value="ROK"/>
    <property type="match status" value="1"/>
</dbReference>
<dbReference type="GO" id="GO:0016301">
    <property type="term" value="F:kinase activity"/>
    <property type="evidence" value="ECO:0007669"/>
    <property type="project" value="UniProtKB-KW"/>
</dbReference>
<dbReference type="SUPFAM" id="SSF53067">
    <property type="entry name" value="Actin-like ATPase domain"/>
    <property type="match status" value="1"/>
</dbReference>
<comment type="caution">
    <text evidence="2">The sequence shown here is derived from an EMBL/GenBank/DDBJ whole genome shotgun (WGS) entry which is preliminary data.</text>
</comment>
<keyword evidence="2" id="KW-0808">Transferase</keyword>
<accession>A0A2N5NJ08</accession>
<protein>
    <submittedName>
        <fullName evidence="2">Glucokinase</fullName>
    </submittedName>
</protein>
<dbReference type="InterPro" id="IPR000600">
    <property type="entry name" value="ROK"/>
</dbReference>
<dbReference type="InterPro" id="IPR043129">
    <property type="entry name" value="ATPase_NBD"/>
</dbReference>
<evidence type="ECO:0000313" key="2">
    <source>
        <dbReference type="EMBL" id="PLT55838.1"/>
    </source>
</evidence>
<reference evidence="2 3" key="1">
    <citation type="journal article" date="2017" name="Genome Med.">
        <title>A novel Ruminococcus gnavus clade enriched in inflammatory bowel disease patients.</title>
        <authorList>
            <person name="Hall A.B."/>
            <person name="Yassour M."/>
            <person name="Sauk J."/>
            <person name="Garner A."/>
            <person name="Jiang X."/>
            <person name="Arthur T."/>
            <person name="Lagoudas G.K."/>
            <person name="Vatanen T."/>
            <person name="Fornelos N."/>
            <person name="Wilson R."/>
            <person name="Bertha M."/>
            <person name="Cohen M."/>
            <person name="Garber J."/>
            <person name="Khalili H."/>
            <person name="Gevers D."/>
            <person name="Ananthakrishnan A.N."/>
            <person name="Kugathasan S."/>
            <person name="Lander E.S."/>
            <person name="Blainey P."/>
            <person name="Vlamakis H."/>
            <person name="Xavier R.J."/>
            <person name="Huttenhower C."/>
        </authorList>
    </citation>
    <scope>NUCLEOTIDE SEQUENCE [LARGE SCALE GENOMIC DNA]</scope>
    <source>
        <strain evidence="2 3">RJX1118</strain>
    </source>
</reference>
<dbReference type="RefSeq" id="WP_101879478.1">
    <property type="nucleotide sequence ID" value="NZ_NIHM01000007.1"/>
</dbReference>
<dbReference type="InterPro" id="IPR049874">
    <property type="entry name" value="ROK_cs"/>
</dbReference>
<dbReference type="Gene3D" id="3.30.420.40">
    <property type="match status" value="2"/>
</dbReference>
<evidence type="ECO:0000256" key="1">
    <source>
        <dbReference type="ARBA" id="ARBA00006479"/>
    </source>
</evidence>
<dbReference type="CDD" id="cd24068">
    <property type="entry name" value="ASKHA_NBD_ROK_FnNanK-like"/>
    <property type="match status" value="1"/>
</dbReference>
<name>A0A2N5NJ08_MEDGN</name>
<organism evidence="2 3">
    <name type="scientific">Mediterraneibacter gnavus</name>
    <name type="common">Ruminococcus gnavus</name>
    <dbReference type="NCBI Taxonomy" id="33038"/>
    <lineage>
        <taxon>Bacteria</taxon>
        <taxon>Bacillati</taxon>
        <taxon>Bacillota</taxon>
        <taxon>Clostridia</taxon>
        <taxon>Lachnospirales</taxon>
        <taxon>Lachnospiraceae</taxon>
        <taxon>Mediterraneibacter</taxon>
    </lineage>
</organism>